<sequence length="44" mass="5167">MRANNIRYQINCHISKFIPFCSTELLPPQPYQVLQHLEPVQADL</sequence>
<organism evidence="1">
    <name type="scientific">Zea mays</name>
    <name type="common">Maize</name>
    <dbReference type="NCBI Taxonomy" id="4577"/>
    <lineage>
        <taxon>Eukaryota</taxon>
        <taxon>Viridiplantae</taxon>
        <taxon>Streptophyta</taxon>
        <taxon>Embryophyta</taxon>
        <taxon>Tracheophyta</taxon>
        <taxon>Spermatophyta</taxon>
        <taxon>Magnoliopsida</taxon>
        <taxon>Liliopsida</taxon>
        <taxon>Poales</taxon>
        <taxon>Poaceae</taxon>
        <taxon>PACMAD clade</taxon>
        <taxon>Panicoideae</taxon>
        <taxon>Andropogonodae</taxon>
        <taxon>Andropogoneae</taxon>
        <taxon>Tripsacinae</taxon>
        <taxon>Zea</taxon>
    </lineage>
</organism>
<name>C4J7U3_MAIZE</name>
<proteinExistence type="evidence at transcript level"/>
<accession>C4J7U3</accession>
<dbReference type="AlphaFoldDB" id="C4J7U3"/>
<dbReference type="EMBL" id="BT086890">
    <property type="protein sequence ID" value="ACR37243.1"/>
    <property type="molecule type" value="mRNA"/>
</dbReference>
<reference evidence="1" key="1">
    <citation type="journal article" date="2009" name="PLoS Genet.">
        <title>Sequencing, mapping, and analysis of 27,455 maize full-length cDNAs.</title>
        <authorList>
            <person name="Soderlund C."/>
            <person name="Descour A."/>
            <person name="Kudrna D."/>
            <person name="Bomhoff M."/>
            <person name="Boyd L."/>
            <person name="Currie J."/>
            <person name="Angelova A."/>
            <person name="Collura K."/>
            <person name="Wissotski M."/>
            <person name="Ashley E."/>
            <person name="Morrow D."/>
            <person name="Fernandes J."/>
            <person name="Walbot V."/>
            <person name="Yu Y."/>
        </authorList>
    </citation>
    <scope>NUCLEOTIDE SEQUENCE</scope>
    <source>
        <strain evidence="1">B73</strain>
    </source>
</reference>
<protein>
    <submittedName>
        <fullName evidence="1">Uncharacterized protein</fullName>
    </submittedName>
</protein>
<evidence type="ECO:0000313" key="1">
    <source>
        <dbReference type="EMBL" id="ACR37243.1"/>
    </source>
</evidence>